<dbReference type="AlphaFoldDB" id="A0A397JC15"/>
<evidence type="ECO:0008006" key="3">
    <source>
        <dbReference type="Google" id="ProtNLM"/>
    </source>
</evidence>
<evidence type="ECO:0000313" key="1">
    <source>
        <dbReference type="EMBL" id="RHZ84652.1"/>
    </source>
</evidence>
<dbReference type="InterPro" id="IPR011010">
    <property type="entry name" value="DNA_brk_join_enz"/>
</dbReference>
<accession>A0A397JC15</accession>
<reference evidence="1 2" key="1">
    <citation type="submission" date="2018-08" db="EMBL/GenBank/DDBJ databases">
        <title>Genome and evolution of the arbuscular mycorrhizal fungus Diversispora epigaea (formerly Glomus versiforme) and its bacterial endosymbionts.</title>
        <authorList>
            <person name="Sun X."/>
            <person name="Fei Z."/>
            <person name="Harrison M."/>
        </authorList>
    </citation>
    <scope>NUCLEOTIDE SEQUENCE [LARGE SCALE GENOMIC DNA]</scope>
    <source>
        <strain evidence="1 2">IT104</strain>
    </source>
</reference>
<gene>
    <name evidence="1" type="ORF">Glove_78g62</name>
</gene>
<keyword evidence="2" id="KW-1185">Reference proteome</keyword>
<dbReference type="GO" id="GO:0003677">
    <property type="term" value="F:DNA binding"/>
    <property type="evidence" value="ECO:0007669"/>
    <property type="project" value="InterPro"/>
</dbReference>
<dbReference type="Proteomes" id="UP000266861">
    <property type="component" value="Unassembled WGS sequence"/>
</dbReference>
<dbReference type="EMBL" id="PQFF01000074">
    <property type="protein sequence ID" value="RHZ84652.1"/>
    <property type="molecule type" value="Genomic_DNA"/>
</dbReference>
<name>A0A397JC15_9GLOM</name>
<evidence type="ECO:0000313" key="2">
    <source>
        <dbReference type="Proteomes" id="UP000266861"/>
    </source>
</evidence>
<dbReference type="OrthoDB" id="2447546at2759"/>
<dbReference type="STRING" id="1348612.A0A397JC15"/>
<organism evidence="1 2">
    <name type="scientific">Diversispora epigaea</name>
    <dbReference type="NCBI Taxonomy" id="1348612"/>
    <lineage>
        <taxon>Eukaryota</taxon>
        <taxon>Fungi</taxon>
        <taxon>Fungi incertae sedis</taxon>
        <taxon>Mucoromycota</taxon>
        <taxon>Glomeromycotina</taxon>
        <taxon>Glomeromycetes</taxon>
        <taxon>Diversisporales</taxon>
        <taxon>Diversisporaceae</taxon>
        <taxon>Diversispora</taxon>
    </lineage>
</organism>
<protein>
    <recommendedName>
        <fullName evidence="3">Tyr recombinase domain-containing protein</fullName>
    </recommendedName>
</protein>
<proteinExistence type="predicted"/>
<dbReference type="SUPFAM" id="SSF56349">
    <property type="entry name" value="DNA breaking-rejoining enzymes"/>
    <property type="match status" value="1"/>
</dbReference>
<sequence>MKIVYKVQFLTFESTLTLLNEHKVADKDFQEDVKQKVNYFHEKSKVLNTERSAKNWIKKFNDFRKDYGYLIPLSELSDIKQLEKELANSIKQAVDAIDRYLQRELGEVTGSLALNTEQVQQILQYPRMNCEEPENLLYRVFFLISILFAMHGGEHYNIKIDQFKFDNCGLKFSRYTSKNNQQSSFYLQPNSNWLATSIWYKSNYIGKNKLSHKTAAQYLQDNNVPEQAIMELTGHKSVEGVRAYKKINEEQKSFTINTLINITDN</sequence>
<comment type="caution">
    <text evidence="1">The sequence shown here is derived from an EMBL/GenBank/DDBJ whole genome shotgun (WGS) entry which is preliminary data.</text>
</comment>